<dbReference type="AlphaFoldDB" id="A0A2K3MT94"/>
<keyword evidence="4" id="KW-1133">Transmembrane helix</keyword>
<dbReference type="InterPro" id="IPR032675">
    <property type="entry name" value="LRR_dom_sf"/>
</dbReference>
<evidence type="ECO:0000313" key="6">
    <source>
        <dbReference type="Proteomes" id="UP000236291"/>
    </source>
</evidence>
<keyword evidence="2" id="KW-0732">Signal</keyword>
<dbReference type="InterPro" id="IPR001611">
    <property type="entry name" value="Leu-rich_rpt"/>
</dbReference>
<reference evidence="5 6" key="1">
    <citation type="journal article" date="2014" name="Am. J. Bot.">
        <title>Genome assembly and annotation for red clover (Trifolium pratense; Fabaceae).</title>
        <authorList>
            <person name="Istvanek J."/>
            <person name="Jaros M."/>
            <person name="Krenek A."/>
            <person name="Repkova J."/>
        </authorList>
    </citation>
    <scope>NUCLEOTIDE SEQUENCE [LARGE SCALE GENOMIC DNA]</scope>
    <source>
        <strain evidence="6">cv. Tatra</strain>
        <tissue evidence="5">Young leaves</tissue>
    </source>
</reference>
<keyword evidence="4" id="KW-0812">Transmembrane</keyword>
<evidence type="ECO:0000313" key="5">
    <source>
        <dbReference type="EMBL" id="PNX93944.1"/>
    </source>
</evidence>
<evidence type="ECO:0000256" key="3">
    <source>
        <dbReference type="ARBA" id="ARBA00023170"/>
    </source>
</evidence>
<reference evidence="5 6" key="2">
    <citation type="journal article" date="2017" name="Front. Plant Sci.">
        <title>Gene Classification and Mining of Molecular Markers Useful in Red Clover (Trifolium pratense) Breeding.</title>
        <authorList>
            <person name="Istvanek J."/>
            <person name="Dluhosova J."/>
            <person name="Dluhos P."/>
            <person name="Patkova L."/>
            <person name="Nedelnik J."/>
            <person name="Repkova J."/>
        </authorList>
    </citation>
    <scope>NUCLEOTIDE SEQUENCE [LARGE SCALE GENOMIC DNA]</scope>
    <source>
        <strain evidence="6">cv. Tatra</strain>
        <tissue evidence="5">Young leaves</tissue>
    </source>
</reference>
<dbReference type="GO" id="GO:0016301">
    <property type="term" value="F:kinase activity"/>
    <property type="evidence" value="ECO:0007669"/>
    <property type="project" value="UniProtKB-KW"/>
</dbReference>
<gene>
    <name evidence="5" type="ORF">L195_g017108</name>
</gene>
<evidence type="ECO:0000256" key="2">
    <source>
        <dbReference type="ARBA" id="ARBA00022729"/>
    </source>
</evidence>
<dbReference type="Pfam" id="PF00560">
    <property type="entry name" value="LRR_1"/>
    <property type="match status" value="1"/>
</dbReference>
<dbReference type="GO" id="GO:0016020">
    <property type="term" value="C:membrane"/>
    <property type="evidence" value="ECO:0007669"/>
    <property type="project" value="UniProtKB-SubCell"/>
</dbReference>
<dbReference type="EMBL" id="ASHM01011983">
    <property type="protein sequence ID" value="PNX93944.1"/>
    <property type="molecule type" value="Genomic_DNA"/>
</dbReference>
<dbReference type="PANTHER" id="PTHR48053">
    <property type="entry name" value="LEUCINE RICH REPEAT FAMILY PROTEIN, EXPRESSED"/>
    <property type="match status" value="1"/>
</dbReference>
<comment type="subcellular location">
    <subcellularLocation>
        <location evidence="1">Membrane</location>
        <topology evidence="1">Single-pass type I membrane protein</topology>
    </subcellularLocation>
</comment>
<dbReference type="ExpressionAtlas" id="A0A2K3MT94">
    <property type="expression patterns" value="baseline"/>
</dbReference>
<evidence type="ECO:0000256" key="1">
    <source>
        <dbReference type="ARBA" id="ARBA00004479"/>
    </source>
</evidence>
<dbReference type="STRING" id="57577.A0A2K3MT94"/>
<dbReference type="Proteomes" id="UP000236291">
    <property type="component" value="Unassembled WGS sequence"/>
</dbReference>
<keyword evidence="3 5" id="KW-0675">Receptor</keyword>
<organism evidence="5 6">
    <name type="scientific">Trifolium pratense</name>
    <name type="common">Red clover</name>
    <dbReference type="NCBI Taxonomy" id="57577"/>
    <lineage>
        <taxon>Eukaryota</taxon>
        <taxon>Viridiplantae</taxon>
        <taxon>Streptophyta</taxon>
        <taxon>Embryophyta</taxon>
        <taxon>Tracheophyta</taxon>
        <taxon>Spermatophyta</taxon>
        <taxon>Magnoliopsida</taxon>
        <taxon>eudicotyledons</taxon>
        <taxon>Gunneridae</taxon>
        <taxon>Pentapetalae</taxon>
        <taxon>rosids</taxon>
        <taxon>fabids</taxon>
        <taxon>Fabales</taxon>
        <taxon>Fabaceae</taxon>
        <taxon>Papilionoideae</taxon>
        <taxon>50 kb inversion clade</taxon>
        <taxon>NPAAA clade</taxon>
        <taxon>Hologalegina</taxon>
        <taxon>IRL clade</taxon>
        <taxon>Trifolieae</taxon>
        <taxon>Trifolium</taxon>
    </lineage>
</organism>
<sequence length="198" mass="21694">MSSNSLRGEIPSGLGQKSLIQVDLSNNQLTGSIPDSLASSNLQLVLLNDNLLEGRVPEQLYSVGVHGGAIENDNYFSHSGYAAAFICFTGNYVINLSGNKGLCGAPSLPSCPMFWEHGRLSSPGKIAIGLSCLFVFCVVLLLVYIYIRRKRNDYDFGLPHEITALAAKRNKYQRQKSLMLLELESQHARGFPSPFTPQ</sequence>
<accession>A0A2K3MT94</accession>
<name>A0A2K3MT94_TRIPR</name>
<dbReference type="Gene3D" id="3.80.10.10">
    <property type="entry name" value="Ribonuclease Inhibitor"/>
    <property type="match status" value="1"/>
</dbReference>
<comment type="caution">
    <text evidence="5">The sequence shown here is derived from an EMBL/GenBank/DDBJ whole genome shotgun (WGS) entry which is preliminary data.</text>
</comment>
<dbReference type="SUPFAM" id="SSF52058">
    <property type="entry name" value="L domain-like"/>
    <property type="match status" value="1"/>
</dbReference>
<feature type="transmembrane region" description="Helical" evidence="4">
    <location>
        <begin position="126"/>
        <end position="147"/>
    </location>
</feature>
<proteinExistence type="predicted"/>
<keyword evidence="4" id="KW-0472">Membrane</keyword>
<protein>
    <submittedName>
        <fullName evidence="5">Leucine-rich repeat receptor-like serine threonine-protein kinase at2g14440-like protein</fullName>
    </submittedName>
</protein>
<evidence type="ECO:0000256" key="4">
    <source>
        <dbReference type="SAM" id="Phobius"/>
    </source>
</evidence>
<keyword evidence="5" id="KW-0418">Kinase</keyword>
<dbReference type="InterPro" id="IPR051716">
    <property type="entry name" value="Plant_RL_S/T_kinase"/>
</dbReference>
<keyword evidence="5" id="KW-0808">Transferase</keyword>
<dbReference type="PANTHER" id="PTHR48053:SF126">
    <property type="entry name" value="MDIS1-INTERACTING RECEPTOR LIKE KINASE 2-LIKE ISOFORM X1"/>
    <property type="match status" value="1"/>
</dbReference>